<dbReference type="OrthoDB" id="206213at2759"/>
<evidence type="ECO:0000313" key="1">
    <source>
        <dbReference type="EMBL" id="GFR18045.1"/>
    </source>
</evidence>
<proteinExistence type="predicted"/>
<dbReference type="Proteomes" id="UP000887116">
    <property type="component" value="Unassembled WGS sequence"/>
</dbReference>
<organism evidence="1 2">
    <name type="scientific">Trichonephila clavata</name>
    <name type="common">Joro spider</name>
    <name type="synonym">Nephila clavata</name>
    <dbReference type="NCBI Taxonomy" id="2740835"/>
    <lineage>
        <taxon>Eukaryota</taxon>
        <taxon>Metazoa</taxon>
        <taxon>Ecdysozoa</taxon>
        <taxon>Arthropoda</taxon>
        <taxon>Chelicerata</taxon>
        <taxon>Arachnida</taxon>
        <taxon>Araneae</taxon>
        <taxon>Araneomorphae</taxon>
        <taxon>Entelegynae</taxon>
        <taxon>Araneoidea</taxon>
        <taxon>Nephilidae</taxon>
        <taxon>Trichonephila</taxon>
    </lineage>
</organism>
<evidence type="ECO:0000313" key="2">
    <source>
        <dbReference type="Proteomes" id="UP000887116"/>
    </source>
</evidence>
<reference evidence="1" key="1">
    <citation type="submission" date="2020-07" db="EMBL/GenBank/DDBJ databases">
        <title>Multicomponent nature underlies the extraordinary mechanical properties of spider dragline silk.</title>
        <authorList>
            <person name="Kono N."/>
            <person name="Nakamura H."/>
            <person name="Mori M."/>
            <person name="Yoshida Y."/>
            <person name="Ohtoshi R."/>
            <person name="Malay A.D."/>
            <person name="Moran D.A.P."/>
            <person name="Tomita M."/>
            <person name="Numata K."/>
            <person name="Arakawa K."/>
        </authorList>
    </citation>
    <scope>NUCLEOTIDE SEQUENCE</scope>
</reference>
<sequence length="147" mass="17333">MFKQIVHFKNGRYEVELLRKREGNEMSDNFNLMKRPLESLMRKMQSDKVLDLTYKYKERGDVGTTVLLEKPTEGNWTVIAVKDAANHVKDDHVRMEHVRAEISTFFKNVNNKFSFYDLGNFMNVLSDYEKRQIIDMGPLQLLGPFPR</sequence>
<dbReference type="EMBL" id="BMAO01027552">
    <property type="protein sequence ID" value="GFR18045.1"/>
    <property type="molecule type" value="Genomic_DNA"/>
</dbReference>
<accession>A0A8X6J369</accession>
<comment type="caution">
    <text evidence="1">The sequence shown here is derived from an EMBL/GenBank/DDBJ whole genome shotgun (WGS) entry which is preliminary data.</text>
</comment>
<keyword evidence="2" id="KW-1185">Reference proteome</keyword>
<gene>
    <name evidence="1" type="ORF">TNCT_641441</name>
</gene>
<protein>
    <submittedName>
        <fullName evidence="1">Uncharacterized protein</fullName>
    </submittedName>
</protein>
<dbReference type="AlphaFoldDB" id="A0A8X6J369"/>
<name>A0A8X6J369_TRICU</name>